<dbReference type="InterPro" id="IPR049449">
    <property type="entry name" value="TesB_ACOT8-like_N"/>
</dbReference>
<sequence>MVDIPGEPFFHPDGNLLVPAKHASSPWSPQMMHGRLFGGLLARSLELEHGAEDLQFARLTVDLFRSAQLDPVRVETHRVRDGRRIRVADATVYAGDKAVARASAVLLRKGDQPAGEVPTTPSWSMPVVAELGPPPVSSGQWEPPFDIWMLDEAGATTDWSQAGARRAWVRDTHELVAGEPMTPFVRTATAADFASPLANMPESGSLGFINADYTLTLSRMPTTPEIGMEATGHLSHTGVATGSTTFHDPEGPFGYCTVTAVATPPMA</sequence>
<feature type="domain" description="Acyl-CoA thioesterase-like N-terminal HotDog" evidence="1">
    <location>
        <begin position="24"/>
        <end position="105"/>
    </location>
</feature>
<name>A0A561U736_9PSEU</name>
<protein>
    <submittedName>
        <fullName evidence="3">Thioesterase superfamily protein</fullName>
    </submittedName>
</protein>
<dbReference type="InterPro" id="IPR029069">
    <property type="entry name" value="HotDog_dom_sf"/>
</dbReference>
<evidence type="ECO:0000313" key="4">
    <source>
        <dbReference type="Proteomes" id="UP000316184"/>
    </source>
</evidence>
<evidence type="ECO:0000313" key="3">
    <source>
        <dbReference type="EMBL" id="TWF95179.1"/>
    </source>
</evidence>
<dbReference type="AlphaFoldDB" id="A0A561U736"/>
<dbReference type="OrthoDB" id="1413770at2"/>
<dbReference type="RefSeq" id="WP_145738202.1">
    <property type="nucleotide sequence ID" value="NZ_VIWX01000002.1"/>
</dbReference>
<dbReference type="Pfam" id="PF13622">
    <property type="entry name" value="4HBT_3"/>
    <property type="match status" value="1"/>
</dbReference>
<reference evidence="3 4" key="1">
    <citation type="submission" date="2019-06" db="EMBL/GenBank/DDBJ databases">
        <title>Sequencing the genomes of 1000 actinobacteria strains.</title>
        <authorList>
            <person name="Klenk H.-P."/>
        </authorList>
    </citation>
    <scope>NUCLEOTIDE SEQUENCE [LARGE SCALE GENOMIC DNA]</scope>
    <source>
        <strain evidence="3 4">DSM 46699</strain>
    </source>
</reference>
<feature type="domain" description="Acyl-CoA thioesterase-like C-terminal" evidence="2">
    <location>
        <begin position="139"/>
        <end position="257"/>
    </location>
</feature>
<evidence type="ECO:0000259" key="1">
    <source>
        <dbReference type="Pfam" id="PF13622"/>
    </source>
</evidence>
<comment type="caution">
    <text evidence="3">The sequence shown here is derived from an EMBL/GenBank/DDBJ whole genome shotgun (WGS) entry which is preliminary data.</text>
</comment>
<organism evidence="3 4">
    <name type="scientific">Saccharopolyspora dendranthemae</name>
    <dbReference type="NCBI Taxonomy" id="1181886"/>
    <lineage>
        <taxon>Bacteria</taxon>
        <taxon>Bacillati</taxon>
        <taxon>Actinomycetota</taxon>
        <taxon>Actinomycetes</taxon>
        <taxon>Pseudonocardiales</taxon>
        <taxon>Pseudonocardiaceae</taxon>
        <taxon>Saccharopolyspora</taxon>
    </lineage>
</organism>
<dbReference type="EMBL" id="VIWX01000002">
    <property type="protein sequence ID" value="TWF95179.1"/>
    <property type="molecule type" value="Genomic_DNA"/>
</dbReference>
<gene>
    <name evidence="3" type="ORF">FHU35_12173</name>
</gene>
<proteinExistence type="predicted"/>
<dbReference type="Proteomes" id="UP000316184">
    <property type="component" value="Unassembled WGS sequence"/>
</dbReference>
<dbReference type="Pfam" id="PF20789">
    <property type="entry name" value="4HBT_3C"/>
    <property type="match status" value="1"/>
</dbReference>
<evidence type="ECO:0000259" key="2">
    <source>
        <dbReference type="Pfam" id="PF20789"/>
    </source>
</evidence>
<keyword evidence="4" id="KW-1185">Reference proteome</keyword>
<dbReference type="SUPFAM" id="SSF54637">
    <property type="entry name" value="Thioesterase/thiol ester dehydrase-isomerase"/>
    <property type="match status" value="1"/>
</dbReference>
<dbReference type="InterPro" id="IPR049450">
    <property type="entry name" value="ACOT8-like_C"/>
</dbReference>
<dbReference type="Gene3D" id="2.40.160.210">
    <property type="entry name" value="Acyl-CoA thioesterase, double hotdog domain"/>
    <property type="match status" value="1"/>
</dbReference>
<dbReference type="InterPro" id="IPR042171">
    <property type="entry name" value="Acyl-CoA_hotdog"/>
</dbReference>
<accession>A0A561U736</accession>